<organism evidence="2 3">
    <name type="scientific">Fulvivirga marina</name>
    <dbReference type="NCBI Taxonomy" id="2494733"/>
    <lineage>
        <taxon>Bacteria</taxon>
        <taxon>Pseudomonadati</taxon>
        <taxon>Bacteroidota</taxon>
        <taxon>Cytophagia</taxon>
        <taxon>Cytophagales</taxon>
        <taxon>Fulvivirgaceae</taxon>
        <taxon>Fulvivirga</taxon>
    </lineage>
</organism>
<evidence type="ECO:0000256" key="1">
    <source>
        <dbReference type="SAM" id="SignalP"/>
    </source>
</evidence>
<dbReference type="Proteomes" id="UP000614216">
    <property type="component" value="Unassembled WGS sequence"/>
</dbReference>
<feature type="chain" id="PRO_5037160305" description="Beta-lactamase-inhibitor-like PepSY-like domain-containing protein" evidence="1">
    <location>
        <begin position="23"/>
        <end position="162"/>
    </location>
</feature>
<reference evidence="2" key="1">
    <citation type="submission" date="2021-01" db="EMBL/GenBank/DDBJ databases">
        <title>Fulvivirga kasyanovii gen. nov., sp nov., a novel member of the phylum Bacteroidetes isolated from seawater in a mussel farm.</title>
        <authorList>
            <person name="Zhao L.-H."/>
            <person name="Wang Z.-J."/>
        </authorList>
    </citation>
    <scope>NUCLEOTIDE SEQUENCE</scope>
    <source>
        <strain evidence="2">29W222</strain>
    </source>
</reference>
<name>A0A937FZ79_9BACT</name>
<gene>
    <name evidence="2" type="ORF">JMN32_04730</name>
</gene>
<evidence type="ECO:0008006" key="4">
    <source>
        <dbReference type="Google" id="ProtNLM"/>
    </source>
</evidence>
<keyword evidence="3" id="KW-1185">Reference proteome</keyword>
<dbReference type="AlphaFoldDB" id="A0A937FZ79"/>
<protein>
    <recommendedName>
        <fullName evidence="4">Beta-lactamase-inhibitor-like PepSY-like domain-containing protein</fullName>
    </recommendedName>
</protein>
<keyword evidence="1" id="KW-0732">Signal</keyword>
<dbReference type="RefSeq" id="WP_202855142.1">
    <property type="nucleotide sequence ID" value="NZ_JAEUGD010000016.1"/>
</dbReference>
<dbReference type="EMBL" id="JAEUGD010000016">
    <property type="protein sequence ID" value="MBL6445601.1"/>
    <property type="molecule type" value="Genomic_DNA"/>
</dbReference>
<proteinExistence type="predicted"/>
<evidence type="ECO:0000313" key="3">
    <source>
        <dbReference type="Proteomes" id="UP000614216"/>
    </source>
</evidence>
<sequence>MTKYISLIIGVACFFIISVATQGQDAVPFRSDSTYDFKLNYDFKLKPPAPHGEITYGEYYDQSTNEMLPYVTVNISLLWLGADDYRVKVINNQGVRVYSKKMRLPMDFNVDLGFAEDLKEKLVPYLYNIYFFDKNKNVNSKITLEVTESGDFLLNDEVYGKL</sequence>
<evidence type="ECO:0000313" key="2">
    <source>
        <dbReference type="EMBL" id="MBL6445601.1"/>
    </source>
</evidence>
<comment type="caution">
    <text evidence="2">The sequence shown here is derived from an EMBL/GenBank/DDBJ whole genome shotgun (WGS) entry which is preliminary data.</text>
</comment>
<feature type="signal peptide" evidence="1">
    <location>
        <begin position="1"/>
        <end position="22"/>
    </location>
</feature>
<accession>A0A937FZ79</accession>